<protein>
    <submittedName>
        <fullName evidence="2">Zinc-binding dehydrogenase family protein</fullName>
    </submittedName>
</protein>
<dbReference type="InterPro" id="IPR036291">
    <property type="entry name" value="NAD(P)-bd_dom_sf"/>
</dbReference>
<dbReference type="OrthoDB" id="9805663at2"/>
<reference evidence="2 3" key="1">
    <citation type="submission" date="2014-08" db="EMBL/GenBank/DDBJ databases">
        <authorList>
            <person name="Bunnell A."/>
            <person name="Chain P.S."/>
            <person name="Chertkov O."/>
            <person name="Currie B.J."/>
            <person name="Daligault H.E."/>
            <person name="Davenport K.W."/>
            <person name="Davis C."/>
            <person name="Gleasner C.D."/>
            <person name="Johnson S.L."/>
            <person name="Kaestli M."/>
            <person name="Koren S."/>
            <person name="Kunde Y.A."/>
            <person name="Mayo M."/>
            <person name="McMurry K.K."/>
            <person name="Price E.P."/>
            <person name="Reitenga K.G."/>
            <person name="Robison R."/>
            <person name="Rosovitz M.J."/>
            <person name="Sarovich D.S."/>
            <person name="Teshima H."/>
        </authorList>
    </citation>
    <scope>NUCLEOTIDE SEQUENCE [LARGE SCALE GENOMIC DNA]</scope>
    <source>
        <strain evidence="2 3">MSHR44</strain>
    </source>
</reference>
<dbReference type="KEGG" id="but:X994_5874"/>
<dbReference type="OMA" id="EEKCRYA"/>
<evidence type="ECO:0000313" key="2">
    <source>
        <dbReference type="EMBL" id="KGX11112.1"/>
    </source>
</evidence>
<dbReference type="Gene3D" id="3.90.180.10">
    <property type="entry name" value="Medium-chain alcohol dehydrogenases, catalytic domain"/>
    <property type="match status" value="1"/>
</dbReference>
<dbReference type="Pfam" id="PF16884">
    <property type="entry name" value="ADH_N_2"/>
    <property type="match status" value="1"/>
</dbReference>
<dbReference type="SUPFAM" id="SSF51735">
    <property type="entry name" value="NAD(P)-binding Rossmann-fold domains"/>
    <property type="match status" value="1"/>
</dbReference>
<dbReference type="SMART" id="SM00829">
    <property type="entry name" value="PKS_ER"/>
    <property type="match status" value="1"/>
</dbReference>
<dbReference type="InterPro" id="IPR020843">
    <property type="entry name" value="ER"/>
</dbReference>
<dbReference type="InterPro" id="IPR013149">
    <property type="entry name" value="ADH-like_C"/>
</dbReference>
<dbReference type="Gene3D" id="3.40.50.720">
    <property type="entry name" value="NAD(P)-binding Rossmann-like Domain"/>
    <property type="match status" value="1"/>
</dbReference>
<dbReference type="CDD" id="cd05288">
    <property type="entry name" value="PGDH"/>
    <property type="match status" value="1"/>
</dbReference>
<dbReference type="PANTHER" id="PTHR43205">
    <property type="entry name" value="PROSTAGLANDIN REDUCTASE"/>
    <property type="match status" value="1"/>
</dbReference>
<dbReference type="SUPFAM" id="SSF50129">
    <property type="entry name" value="GroES-like"/>
    <property type="match status" value="1"/>
</dbReference>
<gene>
    <name evidence="2" type="ORF">Y036_3770</name>
</gene>
<dbReference type="GO" id="GO:0016628">
    <property type="term" value="F:oxidoreductase activity, acting on the CH-CH group of donors, NAD or NADP as acceptor"/>
    <property type="evidence" value="ECO:0007669"/>
    <property type="project" value="InterPro"/>
</dbReference>
<dbReference type="InterPro" id="IPR041694">
    <property type="entry name" value="ADH_N_2"/>
</dbReference>
<dbReference type="InterPro" id="IPR011032">
    <property type="entry name" value="GroES-like_sf"/>
</dbReference>
<comment type="caution">
    <text evidence="2">The sequence shown here is derived from an EMBL/GenBank/DDBJ whole genome shotgun (WGS) entry which is preliminary data.</text>
</comment>
<dbReference type="FunFam" id="3.40.50.720:FF:000121">
    <property type="entry name" value="Prostaglandin reductase 2"/>
    <property type="match status" value="1"/>
</dbReference>
<dbReference type="Proteomes" id="UP000030475">
    <property type="component" value="Unassembled WGS sequence"/>
</dbReference>
<feature type="compositionally biased region" description="Basic residues" evidence="1">
    <location>
        <begin position="7"/>
        <end position="17"/>
    </location>
</feature>
<feature type="region of interest" description="Disordered" evidence="1">
    <location>
        <begin position="1"/>
        <end position="26"/>
    </location>
</feature>
<dbReference type="AlphaFoldDB" id="A0A095HH48"/>
<name>A0A095HH48_BURPE</name>
<evidence type="ECO:0000313" key="3">
    <source>
        <dbReference type="Proteomes" id="UP000030475"/>
    </source>
</evidence>
<evidence type="ECO:0000256" key="1">
    <source>
        <dbReference type="SAM" id="MobiDB-lite"/>
    </source>
</evidence>
<proteinExistence type="predicted"/>
<sequence>MPQTKTTNRRIVLHSRPKGAPTPENFRTETAAVPVPAPGEVLLRTIWLSLDPYMRGRMSDAPSYAAPVELGGVMVGGTVSRVVSSSVPAFRDGDLVLSNAGWQDYAVSDGTDLMPLADVAHPSYALGVLGMPGFTAYFGLLHIGEPKAGETVAVAAASGAVGAVVGQIAKLKGCRVVGIAGGADKCRYVAGTLGFDACVDHHDPDFAKQLAAACPDGIDVYFENVGGAVFDAVLPLLNDHARVPVCGLIAHYNDSELPGGPNRLPLLTSSVLRKRIRMQGFIILDHYADVYPAFLKDMSEWVAQGKVKPREDVVDGLDAAPRALIGLLGGKNFGKVVVRVGPDTL</sequence>
<accession>A0A095HH48</accession>
<organism evidence="2 3">
    <name type="scientific">Burkholderia pseudomallei</name>
    <name type="common">Pseudomonas pseudomallei</name>
    <dbReference type="NCBI Taxonomy" id="28450"/>
    <lineage>
        <taxon>Bacteria</taxon>
        <taxon>Pseudomonadati</taxon>
        <taxon>Pseudomonadota</taxon>
        <taxon>Betaproteobacteria</taxon>
        <taxon>Burkholderiales</taxon>
        <taxon>Burkholderiaceae</taxon>
        <taxon>Burkholderia</taxon>
        <taxon>pseudomallei group</taxon>
    </lineage>
</organism>
<dbReference type="RefSeq" id="WP_004198073.1">
    <property type="nucleotide sequence ID" value="NZ_AP028072.1"/>
</dbReference>
<dbReference type="EMBL" id="JQIM01000009">
    <property type="protein sequence ID" value="KGX11112.1"/>
    <property type="molecule type" value="Genomic_DNA"/>
</dbReference>
<dbReference type="GeneID" id="93063412"/>
<dbReference type="PANTHER" id="PTHR43205:SF7">
    <property type="entry name" value="PROSTAGLANDIN REDUCTASE 1"/>
    <property type="match status" value="1"/>
</dbReference>
<dbReference type="InterPro" id="IPR045010">
    <property type="entry name" value="MDR_fam"/>
</dbReference>
<dbReference type="Pfam" id="PF00107">
    <property type="entry name" value="ADH_zinc_N"/>
    <property type="match status" value="1"/>
</dbReference>